<keyword evidence="3" id="KW-1003">Cell membrane</keyword>
<evidence type="ECO:0000313" key="15">
    <source>
        <dbReference type="Proteomes" id="UP000244406"/>
    </source>
</evidence>
<evidence type="ECO:0000256" key="6">
    <source>
        <dbReference type="ARBA" id="ARBA00023136"/>
    </source>
</evidence>
<accession>A0A2V1ACW5</accession>
<dbReference type="VEuPathDB" id="FungiDB:CXQ87_003777"/>
<feature type="region of interest" description="Disordered" evidence="11">
    <location>
        <begin position="490"/>
        <end position="528"/>
    </location>
</feature>
<feature type="signal peptide" evidence="10">
    <location>
        <begin position="1"/>
        <end position="19"/>
    </location>
</feature>
<keyword evidence="4 10" id="KW-0336">GPI-anchor</keyword>
<protein>
    <recommendedName>
        <fullName evidence="10">1,3-beta-glucanosyltransferase</fullName>
        <ecNumber evidence="10">2.4.1.-</ecNumber>
    </recommendedName>
</protein>
<evidence type="ECO:0000256" key="12">
    <source>
        <dbReference type="SAM" id="Phobius"/>
    </source>
</evidence>
<sequence>MLFHSLITAAVAFAGSASASLPAIEIVGNKFYFSNNGSQFLMRGIAYQQNSTNAAANEKFVDPLADVDICKRDIPYLQQLNTNIIRVYALDADKDHTECMKMLDDAGIYVVADLSEPEISIDRSDPAWNTDLLARYTSVVDKFSNYTNVLGFFAGNEVTNEPSNTNASAYVKAAVRDTKAYIKEKGYRKIPVGYSANDDMAIRVELADYFACGDDDDRADFFGINMYEWCGTSTFEKSGYQNVTNAYKNLGIPLFFSEYGCNEVRPRKFQEVGTIYSDKMTDVWSGGIVFMYFEEKNQYGLVSASGSSVSTLSDFNNYKSEIQSISPSYASINTADSTSAASVTSCPSVGAVWQAATALPPTPDAEVCECMEKSLTCVVKDDVKSDDYSDLFNYICSRSGFDCSGVSGNATAGEYGAYSACGAKQKLNFLLDLYYKENGSKASNCDFSGSATTQSATTASSCSGYISSAGESGLGTVTGNILAAASGAQSATSGSSRSGSGSGSGSRSGSSSGSTSSSTSSSSSGAGSSIHGSSFANTAVLMIVSAFFITVGFILV</sequence>
<evidence type="ECO:0000256" key="8">
    <source>
        <dbReference type="ARBA" id="ARBA00023180"/>
    </source>
</evidence>
<evidence type="ECO:0000256" key="2">
    <source>
        <dbReference type="ARBA" id="ARBA00007528"/>
    </source>
</evidence>
<dbReference type="GO" id="GO:0071970">
    <property type="term" value="P:fungal-type cell wall (1-&gt;3)-beta-D-glucan biosynthetic process"/>
    <property type="evidence" value="ECO:0007669"/>
    <property type="project" value="TreeGrafter"/>
</dbReference>
<keyword evidence="15" id="KW-1185">Reference proteome</keyword>
<evidence type="ECO:0000259" key="13">
    <source>
        <dbReference type="SMART" id="SM00768"/>
    </source>
</evidence>
<evidence type="ECO:0000256" key="3">
    <source>
        <dbReference type="ARBA" id="ARBA00022475"/>
    </source>
</evidence>
<dbReference type="PANTHER" id="PTHR31468:SF2">
    <property type="entry name" value="1,3-BETA-GLUCANOSYLTRANSFERASE GAS1"/>
    <property type="match status" value="1"/>
</dbReference>
<keyword evidence="8" id="KW-0325">Glycoprotein</keyword>
<dbReference type="AlphaFoldDB" id="A0A2V1ACW5"/>
<evidence type="ECO:0000256" key="4">
    <source>
        <dbReference type="ARBA" id="ARBA00022622"/>
    </source>
</evidence>
<dbReference type="GO" id="GO:0005886">
    <property type="term" value="C:plasma membrane"/>
    <property type="evidence" value="ECO:0007669"/>
    <property type="project" value="UniProtKB-SubCell"/>
</dbReference>
<dbReference type="Gene3D" id="3.20.20.80">
    <property type="entry name" value="Glycosidases"/>
    <property type="match status" value="1"/>
</dbReference>
<dbReference type="GO" id="GO:0042124">
    <property type="term" value="F:1,3-beta-glucanosyltransferase activity"/>
    <property type="evidence" value="ECO:0007669"/>
    <property type="project" value="TreeGrafter"/>
</dbReference>
<dbReference type="FunFam" id="1.20.58.1040:FF:000005">
    <property type="entry name" value="1,3-beta-glucanosyltransferase"/>
    <property type="match status" value="1"/>
</dbReference>
<comment type="caution">
    <text evidence="14">The sequence shown here is derived from an EMBL/GenBank/DDBJ whole genome shotgun (WGS) entry which is preliminary data.</text>
</comment>
<dbReference type="Pfam" id="PF07983">
    <property type="entry name" value="X8"/>
    <property type="match status" value="1"/>
</dbReference>
<evidence type="ECO:0000256" key="5">
    <source>
        <dbReference type="ARBA" id="ARBA00022729"/>
    </source>
</evidence>
<dbReference type="SMART" id="SM00768">
    <property type="entry name" value="X8"/>
    <property type="match status" value="1"/>
</dbReference>
<dbReference type="RefSeq" id="XP_025336860.1">
    <property type="nucleotide sequence ID" value="XM_025482242.1"/>
</dbReference>
<dbReference type="PANTHER" id="PTHR31468">
    <property type="entry name" value="1,3-BETA-GLUCANOSYLTRANSFERASE GAS1"/>
    <property type="match status" value="1"/>
</dbReference>
<proteinExistence type="inferred from homology"/>
<dbReference type="EC" id="2.4.1.-" evidence="10"/>
<feature type="transmembrane region" description="Helical" evidence="12">
    <location>
        <begin position="535"/>
        <end position="555"/>
    </location>
</feature>
<name>A0A2V1ACW5_9ASCO</name>
<evidence type="ECO:0000256" key="9">
    <source>
        <dbReference type="ARBA" id="ARBA00023288"/>
    </source>
</evidence>
<evidence type="ECO:0000256" key="7">
    <source>
        <dbReference type="ARBA" id="ARBA00023157"/>
    </source>
</evidence>
<dbReference type="InterPro" id="IPR012946">
    <property type="entry name" value="X8"/>
</dbReference>
<keyword evidence="6 10" id="KW-0472">Membrane</keyword>
<comment type="subcellular location">
    <subcellularLocation>
        <location evidence="1 10">Cell membrane</location>
        <topology evidence="1 10">Lipid-anchor</topology>
        <topology evidence="1 10">GPI-anchor</topology>
    </subcellularLocation>
</comment>
<dbReference type="InterPro" id="IPR004886">
    <property type="entry name" value="Glucanosyltransferase"/>
</dbReference>
<dbReference type="SUPFAM" id="SSF51445">
    <property type="entry name" value="(Trans)glycosidases"/>
    <property type="match status" value="1"/>
</dbReference>
<evidence type="ECO:0000313" key="14">
    <source>
        <dbReference type="EMBL" id="PVH15920.1"/>
    </source>
</evidence>
<dbReference type="GO" id="GO:0098552">
    <property type="term" value="C:side of membrane"/>
    <property type="evidence" value="ECO:0007669"/>
    <property type="project" value="UniProtKB-KW"/>
</dbReference>
<keyword evidence="9 10" id="KW-0449">Lipoprotein</keyword>
<dbReference type="FunFam" id="3.20.20.80:FF:000038">
    <property type="entry name" value="1,3-beta-glucanosyltransferase"/>
    <property type="match status" value="1"/>
</dbReference>
<keyword evidence="7" id="KW-1015">Disulfide bond</keyword>
<dbReference type="InterPro" id="IPR017853">
    <property type="entry name" value="GH"/>
</dbReference>
<dbReference type="Proteomes" id="UP000244406">
    <property type="component" value="Unassembled WGS sequence"/>
</dbReference>
<dbReference type="GO" id="GO:0031505">
    <property type="term" value="P:fungal-type cell wall organization"/>
    <property type="evidence" value="ECO:0007669"/>
    <property type="project" value="UniProtKB-ARBA"/>
</dbReference>
<feature type="compositionally biased region" description="Low complexity" evidence="11">
    <location>
        <begin position="507"/>
        <end position="528"/>
    </location>
</feature>
<feature type="compositionally biased region" description="Low complexity" evidence="11">
    <location>
        <begin position="490"/>
        <end position="499"/>
    </location>
</feature>
<keyword evidence="10" id="KW-0808">Transferase</keyword>
<evidence type="ECO:0000256" key="11">
    <source>
        <dbReference type="SAM" id="MobiDB-lite"/>
    </source>
</evidence>
<dbReference type="GeneID" id="37003777"/>
<gene>
    <name evidence="14" type="ORF">CXQ87_003777</name>
</gene>
<evidence type="ECO:0000256" key="1">
    <source>
        <dbReference type="ARBA" id="ARBA00004609"/>
    </source>
</evidence>
<feature type="domain" description="X8" evidence="13">
    <location>
        <begin position="375"/>
        <end position="464"/>
    </location>
</feature>
<comment type="similarity">
    <text evidence="2 10">Belongs to the glycosyl hydrolase 72 family.</text>
</comment>
<dbReference type="Pfam" id="PF03198">
    <property type="entry name" value="Glyco_hydro_72"/>
    <property type="match status" value="1"/>
</dbReference>
<feature type="chain" id="PRO_5015799370" description="1,3-beta-glucanosyltransferase" evidence="10">
    <location>
        <begin position="20"/>
        <end position="556"/>
    </location>
</feature>
<keyword evidence="12" id="KW-1133">Transmembrane helix</keyword>
<keyword evidence="5 10" id="KW-0732">Signal</keyword>
<organism evidence="14 15">
    <name type="scientific">Candidozyma duobushaemuli</name>
    <dbReference type="NCBI Taxonomy" id="1231522"/>
    <lineage>
        <taxon>Eukaryota</taxon>
        <taxon>Fungi</taxon>
        <taxon>Dikarya</taxon>
        <taxon>Ascomycota</taxon>
        <taxon>Saccharomycotina</taxon>
        <taxon>Pichiomycetes</taxon>
        <taxon>Metschnikowiaceae</taxon>
        <taxon>Candidozyma</taxon>
    </lineage>
</organism>
<dbReference type="GO" id="GO:0030445">
    <property type="term" value="C:yeast-form cell wall"/>
    <property type="evidence" value="ECO:0007669"/>
    <property type="project" value="UniProtKB-ARBA"/>
</dbReference>
<reference evidence="14 15" key="1">
    <citation type="submission" date="2017-12" db="EMBL/GenBank/DDBJ databases">
        <title>Genome Sequence of the Amphotericin B-resistant Candida duobushaemulonii strain, B09383.</title>
        <authorList>
            <person name="Chow N.A."/>
            <person name="Gade L."/>
            <person name="Batra D."/>
            <person name="Rowe L.A."/>
            <person name="Loparev V.N."/>
            <person name="Litvintseva A.P."/>
        </authorList>
    </citation>
    <scope>NUCLEOTIDE SEQUENCE [LARGE SCALE GENOMIC DNA]</scope>
    <source>
        <strain evidence="14 15">B09383</strain>
    </source>
</reference>
<keyword evidence="12" id="KW-0812">Transmembrane</keyword>
<dbReference type="Gene3D" id="1.20.58.1040">
    <property type="match status" value="1"/>
</dbReference>
<dbReference type="GO" id="GO:0031982">
    <property type="term" value="C:vesicle"/>
    <property type="evidence" value="ECO:0007669"/>
    <property type="project" value="UniProtKB-ARBA"/>
</dbReference>
<evidence type="ECO:0000256" key="10">
    <source>
        <dbReference type="RuleBase" id="RU361209"/>
    </source>
</evidence>
<comment type="function">
    <text evidence="10">Splits internally a 1,3-beta-glucan molecule and transfers the newly generated reducing end (the donor) to the non-reducing end of another 1,3-beta-glucan molecule (the acceptor) forming a 1,3-beta linkage, resulting in the elongation of 1,3-beta-glucan chains in the cell wall.</text>
</comment>
<dbReference type="EMBL" id="PKFP01000004">
    <property type="protein sequence ID" value="PVH15920.1"/>
    <property type="molecule type" value="Genomic_DNA"/>
</dbReference>